<dbReference type="PANTHER" id="PTHR46211:SF1">
    <property type="entry name" value="GLYCEROPHOSPHODIESTER PHOSPHODIESTERASE, CYTOPLASMIC"/>
    <property type="match status" value="1"/>
</dbReference>
<dbReference type="AlphaFoldDB" id="F7YVF8"/>
<sequence length="234" mass="27036">MVIIGHRGYSKKFKENTLTAFKKAFEFSADGIELDLRTTKDGVVVVIHDDNLENFCGVSKKIKELTFQELSRYTFEGERVPTFEEVLEIFPKGKILNAELKEKEAADQAIALIKKYGLEEETVISSFDHSLIFDLIERYKNLKFGFLVGEELRNDPLGLIAKLLTGKPYSMHLPHQLADYPEIFAHICKMIKEQKVKIFIWTLNDLEKFDRIKDFIDAVITDDVESFVNHTRKV</sequence>
<name>F7YVF8_9THEM</name>
<evidence type="ECO:0000313" key="2">
    <source>
        <dbReference type="EMBL" id="AEH50464.1"/>
    </source>
</evidence>
<dbReference type="GO" id="GO:0008081">
    <property type="term" value="F:phosphoric diester hydrolase activity"/>
    <property type="evidence" value="ECO:0007669"/>
    <property type="project" value="InterPro"/>
</dbReference>
<dbReference type="RefSeq" id="WP_013931687.1">
    <property type="nucleotide sequence ID" value="NC_015707.1"/>
</dbReference>
<evidence type="ECO:0000259" key="1">
    <source>
        <dbReference type="PROSITE" id="PS51704"/>
    </source>
</evidence>
<dbReference type="SUPFAM" id="SSF51695">
    <property type="entry name" value="PLC-like phosphodiesterases"/>
    <property type="match status" value="1"/>
</dbReference>
<dbReference type="Pfam" id="PF03009">
    <property type="entry name" value="GDPD"/>
    <property type="match status" value="1"/>
</dbReference>
<dbReference type="PATRIC" id="fig|688269.3.peg.380"/>
<accession>F7YVF8</accession>
<dbReference type="GO" id="GO:0006629">
    <property type="term" value="P:lipid metabolic process"/>
    <property type="evidence" value="ECO:0007669"/>
    <property type="project" value="InterPro"/>
</dbReference>
<dbReference type="PANTHER" id="PTHR46211">
    <property type="entry name" value="GLYCEROPHOSPHORYL DIESTER PHOSPHODIESTERASE"/>
    <property type="match status" value="1"/>
</dbReference>
<dbReference type="PROSITE" id="PS51704">
    <property type="entry name" value="GP_PDE"/>
    <property type="match status" value="1"/>
</dbReference>
<evidence type="ECO:0000313" key="3">
    <source>
        <dbReference type="Proteomes" id="UP000006804"/>
    </source>
</evidence>
<feature type="domain" description="GP-PDE" evidence="1">
    <location>
        <begin position="1"/>
        <end position="231"/>
    </location>
</feature>
<dbReference type="eggNOG" id="COG0584">
    <property type="taxonomic scope" value="Bacteria"/>
</dbReference>
<dbReference type="HOGENOM" id="CLU_030006_3_3_0"/>
<dbReference type="Gene3D" id="3.20.20.190">
    <property type="entry name" value="Phosphatidylinositol (PI) phosphodiesterase"/>
    <property type="match status" value="1"/>
</dbReference>
<reference evidence="2 3" key="1">
    <citation type="submission" date="2010-11" db="EMBL/GenBank/DDBJ databases">
        <title>The complete genome of Thermotoga thermarum DSM 5069.</title>
        <authorList>
            <consortium name="US DOE Joint Genome Institute (JGI-PGF)"/>
            <person name="Lucas S."/>
            <person name="Copeland A."/>
            <person name="Lapidus A."/>
            <person name="Bruce D."/>
            <person name="Goodwin L."/>
            <person name="Pitluck S."/>
            <person name="Kyrpides N."/>
            <person name="Mavromatis K."/>
            <person name="Ivanova N."/>
            <person name="Zeytun A."/>
            <person name="Brettin T."/>
            <person name="Detter J.C."/>
            <person name="Tapia R."/>
            <person name="Han C."/>
            <person name="Land M."/>
            <person name="Hauser L."/>
            <person name="Markowitz V."/>
            <person name="Cheng J.-F."/>
            <person name="Hugenholtz P."/>
            <person name="Woyke T."/>
            <person name="Wu D."/>
            <person name="Spring S."/>
            <person name="Schroeder M."/>
            <person name="Brambilla E."/>
            <person name="Klenk H.-P."/>
            <person name="Eisen J.A."/>
        </authorList>
    </citation>
    <scope>NUCLEOTIDE SEQUENCE [LARGE SCALE GENOMIC DNA]</scope>
    <source>
        <strain evidence="2 3">DSM 5069</strain>
    </source>
</reference>
<organism evidence="2 3">
    <name type="scientific">Pseudothermotoga thermarum DSM 5069</name>
    <dbReference type="NCBI Taxonomy" id="688269"/>
    <lineage>
        <taxon>Bacteria</taxon>
        <taxon>Thermotogati</taxon>
        <taxon>Thermotogota</taxon>
        <taxon>Thermotogae</taxon>
        <taxon>Thermotogales</taxon>
        <taxon>Thermotogaceae</taxon>
        <taxon>Pseudothermotoga</taxon>
    </lineage>
</organism>
<proteinExistence type="predicted"/>
<dbReference type="InterPro" id="IPR017946">
    <property type="entry name" value="PLC-like_Pdiesterase_TIM-brl"/>
</dbReference>
<keyword evidence="3" id="KW-1185">Reference proteome</keyword>
<gene>
    <name evidence="2" type="ORF">Theth_0369</name>
</gene>
<dbReference type="InterPro" id="IPR030395">
    <property type="entry name" value="GP_PDE_dom"/>
</dbReference>
<dbReference type="OrthoDB" id="384721at2"/>
<dbReference type="STRING" id="688269.Theth_0369"/>
<dbReference type="KEGG" id="tta:Theth_0369"/>
<protein>
    <submittedName>
        <fullName evidence="2">Glycerophosphoryl diester phosphodiesterase</fullName>
    </submittedName>
</protein>
<dbReference type="EMBL" id="CP002351">
    <property type="protein sequence ID" value="AEH50464.1"/>
    <property type="molecule type" value="Genomic_DNA"/>
</dbReference>
<dbReference type="Proteomes" id="UP000006804">
    <property type="component" value="Chromosome"/>
</dbReference>